<dbReference type="Proteomes" id="UP000886998">
    <property type="component" value="Unassembled WGS sequence"/>
</dbReference>
<evidence type="ECO:0000313" key="3">
    <source>
        <dbReference type="Proteomes" id="UP000886998"/>
    </source>
</evidence>
<dbReference type="InterPro" id="IPR011333">
    <property type="entry name" value="SKP1/BTB/POZ_sf"/>
</dbReference>
<evidence type="ECO:0000313" key="2">
    <source>
        <dbReference type="EMBL" id="GFY43113.1"/>
    </source>
</evidence>
<accession>A0A8X7BU03</accession>
<dbReference type="OrthoDB" id="6359816at2759"/>
<dbReference type="CDD" id="cd18186">
    <property type="entry name" value="BTB_POZ_ZBTB_KLHL-like"/>
    <property type="match status" value="1"/>
</dbReference>
<dbReference type="CDD" id="cd00121">
    <property type="entry name" value="MATH"/>
    <property type="match status" value="1"/>
</dbReference>
<dbReference type="PANTHER" id="PTHR24413">
    <property type="entry name" value="SPECKLE-TYPE POZ PROTEIN"/>
    <property type="match status" value="1"/>
</dbReference>
<sequence>MEKTNWRLVLYPKGKTENSKDFISLDLIRGEERKGPERVMVCFEFSILATDGSVLVSRDAKKFLKEILESLCKENLLCDTKLKTRSGSFPAHKNVLSARSLLFKAMFNNDMKEKHSECVDIEDLDDDTVKRMLLYMYTGTLPDLQWDSACNLYTAADKYEILSLKSDCTSFLMDTLTLDNACDLLILADRHQDKYLKSGIQNYFSINRGIFNTNEWKCFMQMNAEL</sequence>
<comment type="caution">
    <text evidence="2">The sequence shown here is derived from an EMBL/GenBank/DDBJ whole genome shotgun (WGS) entry which is preliminary data.</text>
</comment>
<dbReference type="Gene3D" id="1.25.40.420">
    <property type="match status" value="1"/>
</dbReference>
<feature type="domain" description="BTB" evidence="1">
    <location>
        <begin position="78"/>
        <end position="145"/>
    </location>
</feature>
<dbReference type="PROSITE" id="PS50097">
    <property type="entry name" value="BTB"/>
    <property type="match status" value="1"/>
</dbReference>
<dbReference type="InterPro" id="IPR002083">
    <property type="entry name" value="MATH/TRAF_dom"/>
</dbReference>
<dbReference type="SMART" id="SM00225">
    <property type="entry name" value="BTB"/>
    <property type="match status" value="1"/>
</dbReference>
<dbReference type="Pfam" id="PF00651">
    <property type="entry name" value="BTB"/>
    <property type="match status" value="1"/>
</dbReference>
<dbReference type="SUPFAM" id="SSF54695">
    <property type="entry name" value="POZ domain"/>
    <property type="match status" value="1"/>
</dbReference>
<name>A0A8X7BU03_9ARAC</name>
<dbReference type="EMBL" id="BMAV01003488">
    <property type="protein sequence ID" value="GFY43113.1"/>
    <property type="molecule type" value="Genomic_DNA"/>
</dbReference>
<dbReference type="Gene3D" id="3.30.710.10">
    <property type="entry name" value="Potassium Channel Kv1.1, Chain A"/>
    <property type="match status" value="1"/>
</dbReference>
<dbReference type="SUPFAM" id="SSF49599">
    <property type="entry name" value="TRAF domain-like"/>
    <property type="match status" value="1"/>
</dbReference>
<gene>
    <name evidence="2" type="ORF">TNIN_303841</name>
</gene>
<dbReference type="AlphaFoldDB" id="A0A8X7BU03"/>
<dbReference type="GO" id="GO:0030163">
    <property type="term" value="P:protein catabolic process"/>
    <property type="evidence" value="ECO:0007669"/>
    <property type="project" value="UniProtKB-ARBA"/>
</dbReference>
<evidence type="ECO:0000259" key="1">
    <source>
        <dbReference type="PROSITE" id="PS50097"/>
    </source>
</evidence>
<reference evidence="2" key="1">
    <citation type="submission" date="2020-08" db="EMBL/GenBank/DDBJ databases">
        <title>Multicomponent nature underlies the extraordinary mechanical properties of spider dragline silk.</title>
        <authorList>
            <person name="Kono N."/>
            <person name="Nakamura H."/>
            <person name="Mori M."/>
            <person name="Yoshida Y."/>
            <person name="Ohtoshi R."/>
            <person name="Malay A.D."/>
            <person name="Moran D.A.P."/>
            <person name="Tomita M."/>
            <person name="Numata K."/>
            <person name="Arakawa K."/>
        </authorList>
    </citation>
    <scope>NUCLEOTIDE SEQUENCE</scope>
</reference>
<organism evidence="2 3">
    <name type="scientific">Trichonephila inaurata madagascariensis</name>
    <dbReference type="NCBI Taxonomy" id="2747483"/>
    <lineage>
        <taxon>Eukaryota</taxon>
        <taxon>Metazoa</taxon>
        <taxon>Ecdysozoa</taxon>
        <taxon>Arthropoda</taxon>
        <taxon>Chelicerata</taxon>
        <taxon>Arachnida</taxon>
        <taxon>Araneae</taxon>
        <taxon>Araneomorphae</taxon>
        <taxon>Entelegynae</taxon>
        <taxon>Araneoidea</taxon>
        <taxon>Nephilidae</taxon>
        <taxon>Trichonephila</taxon>
        <taxon>Trichonephila inaurata</taxon>
    </lineage>
</organism>
<dbReference type="InterPro" id="IPR000210">
    <property type="entry name" value="BTB/POZ_dom"/>
</dbReference>
<keyword evidence="3" id="KW-1185">Reference proteome</keyword>
<proteinExistence type="predicted"/>
<protein>
    <recommendedName>
        <fullName evidence="1">BTB domain-containing protein</fullName>
    </recommendedName>
</protein>